<dbReference type="AlphaFoldDB" id="A0A6C0F8X6"/>
<dbReference type="SUPFAM" id="SSF53474">
    <property type="entry name" value="alpha/beta-Hydrolases"/>
    <property type="match status" value="1"/>
</dbReference>
<organism evidence="1">
    <name type="scientific">viral metagenome</name>
    <dbReference type="NCBI Taxonomy" id="1070528"/>
    <lineage>
        <taxon>unclassified sequences</taxon>
        <taxon>metagenomes</taxon>
        <taxon>organismal metagenomes</taxon>
    </lineage>
</organism>
<evidence type="ECO:0000313" key="1">
    <source>
        <dbReference type="EMBL" id="QHT38296.1"/>
    </source>
</evidence>
<dbReference type="Gene3D" id="3.40.50.1820">
    <property type="entry name" value="alpha/beta hydrolase"/>
    <property type="match status" value="1"/>
</dbReference>
<reference evidence="1" key="1">
    <citation type="journal article" date="2020" name="Nature">
        <title>Giant virus diversity and host interactions through global metagenomics.</title>
        <authorList>
            <person name="Schulz F."/>
            <person name="Roux S."/>
            <person name="Paez-Espino D."/>
            <person name="Jungbluth S."/>
            <person name="Walsh D.A."/>
            <person name="Denef V.J."/>
            <person name="McMahon K.D."/>
            <person name="Konstantinidis K.T."/>
            <person name="Eloe-Fadrosh E.A."/>
            <person name="Kyrpides N.C."/>
            <person name="Woyke T."/>
        </authorList>
    </citation>
    <scope>NUCLEOTIDE SEQUENCE</scope>
    <source>
        <strain evidence="1">GVMAG-S-ERX556101-89</strain>
    </source>
</reference>
<evidence type="ECO:0008006" key="2">
    <source>
        <dbReference type="Google" id="ProtNLM"/>
    </source>
</evidence>
<accession>A0A6C0F8X6</accession>
<dbReference type="EMBL" id="MN738829">
    <property type="protein sequence ID" value="QHT38296.1"/>
    <property type="molecule type" value="Genomic_DNA"/>
</dbReference>
<name>A0A6C0F8X6_9ZZZZ</name>
<dbReference type="InterPro" id="IPR029058">
    <property type="entry name" value="AB_hydrolase_fold"/>
</dbReference>
<proteinExistence type="predicted"/>
<protein>
    <recommendedName>
        <fullName evidence="2">Serine aminopeptidase S33 domain-containing protein</fullName>
    </recommendedName>
</protein>
<sequence>MPGMNVPAEEYIELGGALQTAGNKKNIYSDVIIANVSSMSKYAYHDALYDIEHYIKKEYSTTMPRFLIGHSIGAIFGIQLAEECCDLLVQLGQVFASQINLGITDGKTMEDYSKPVLTVLGEKDAFFDYTDGYKDLESTLLLPTKMLIVVPELTHMQMAGGNIMESAKQKGIVEPKSSMNLKTAHRIISKFVTEFIDAVYFDSGFNAMRNLHAARVETWGFY</sequence>